<dbReference type="RefSeq" id="WP_183359813.1">
    <property type="nucleotide sequence ID" value="NZ_BLXZ01000002.1"/>
</dbReference>
<comment type="caution">
    <text evidence="1">The sequence shown here is derived from an EMBL/GenBank/DDBJ whole genome shotgun (WGS) entry which is preliminary data.</text>
</comment>
<dbReference type="InterPro" id="IPR008979">
    <property type="entry name" value="Galactose-bd-like_sf"/>
</dbReference>
<dbReference type="AlphaFoldDB" id="A0A6V8N480"/>
<accession>A0A6V8N480</accession>
<organism evidence="1 2">
    <name type="scientific">Geomonas limicola</name>
    <dbReference type="NCBI Taxonomy" id="2740186"/>
    <lineage>
        <taxon>Bacteria</taxon>
        <taxon>Pseudomonadati</taxon>
        <taxon>Thermodesulfobacteriota</taxon>
        <taxon>Desulfuromonadia</taxon>
        <taxon>Geobacterales</taxon>
        <taxon>Geobacteraceae</taxon>
        <taxon>Geomonas</taxon>
    </lineage>
</organism>
<sequence>MRKELIIPNGQAEKASRWLDLENLAKVELSSEDPLHPIESALPPGTGGGWLASQLGPQTIRIVFDTPQFVRQVYLEFKEEKLSRTQEFLLRWSPDQGQSYREIVRQQYNFHPPGTALEREEYQVNLSGVTVLELQLTPDLGGAEVLASLARLLVA</sequence>
<gene>
    <name evidence="1" type="ORF">GMLC_08300</name>
</gene>
<evidence type="ECO:0000313" key="2">
    <source>
        <dbReference type="Proteomes" id="UP000587586"/>
    </source>
</evidence>
<dbReference type="SUPFAM" id="SSF49785">
    <property type="entry name" value="Galactose-binding domain-like"/>
    <property type="match status" value="1"/>
</dbReference>
<protein>
    <recommendedName>
        <fullName evidence="3">Carbohydrate-binding protein</fullName>
    </recommendedName>
</protein>
<dbReference type="Proteomes" id="UP000587586">
    <property type="component" value="Unassembled WGS sequence"/>
</dbReference>
<proteinExistence type="predicted"/>
<name>A0A6V8N480_9BACT</name>
<dbReference type="EMBL" id="BLXZ01000002">
    <property type="protein sequence ID" value="GFO67251.1"/>
    <property type="molecule type" value="Genomic_DNA"/>
</dbReference>
<evidence type="ECO:0000313" key="1">
    <source>
        <dbReference type="EMBL" id="GFO67251.1"/>
    </source>
</evidence>
<evidence type="ECO:0008006" key="3">
    <source>
        <dbReference type="Google" id="ProtNLM"/>
    </source>
</evidence>
<reference evidence="2" key="1">
    <citation type="submission" date="2020-06" db="EMBL/GenBank/DDBJ databases">
        <title>Draft genomic sequecing of Geomonas sp. Red745.</title>
        <authorList>
            <person name="Itoh H."/>
            <person name="Xu Z.X."/>
            <person name="Ushijima N."/>
            <person name="Masuda Y."/>
            <person name="Shiratori Y."/>
            <person name="Senoo K."/>
        </authorList>
    </citation>
    <scope>NUCLEOTIDE SEQUENCE [LARGE SCALE GENOMIC DNA]</scope>
    <source>
        <strain evidence="2">Red745</strain>
    </source>
</reference>
<keyword evidence="2" id="KW-1185">Reference proteome</keyword>